<feature type="compositionally biased region" description="Basic residues" evidence="1">
    <location>
        <begin position="237"/>
        <end position="259"/>
    </location>
</feature>
<accession>A0A2Z7DCU0</accession>
<evidence type="ECO:0000313" key="3">
    <source>
        <dbReference type="Proteomes" id="UP000250235"/>
    </source>
</evidence>
<dbReference type="AlphaFoldDB" id="A0A2Z7DCU0"/>
<proteinExistence type="predicted"/>
<feature type="region of interest" description="Disordered" evidence="1">
    <location>
        <begin position="44"/>
        <end position="63"/>
    </location>
</feature>
<dbReference type="EMBL" id="KQ987291">
    <property type="protein sequence ID" value="KZV57442.1"/>
    <property type="molecule type" value="Genomic_DNA"/>
</dbReference>
<keyword evidence="3" id="KW-1185">Reference proteome</keyword>
<reference evidence="2 3" key="1">
    <citation type="journal article" date="2015" name="Proc. Natl. Acad. Sci. U.S.A.">
        <title>The resurrection genome of Boea hygrometrica: A blueprint for survival of dehydration.</title>
        <authorList>
            <person name="Xiao L."/>
            <person name="Yang G."/>
            <person name="Zhang L."/>
            <person name="Yang X."/>
            <person name="Zhao S."/>
            <person name="Ji Z."/>
            <person name="Zhou Q."/>
            <person name="Hu M."/>
            <person name="Wang Y."/>
            <person name="Chen M."/>
            <person name="Xu Y."/>
            <person name="Jin H."/>
            <person name="Xiao X."/>
            <person name="Hu G."/>
            <person name="Bao F."/>
            <person name="Hu Y."/>
            <person name="Wan P."/>
            <person name="Li L."/>
            <person name="Deng X."/>
            <person name="Kuang T."/>
            <person name="Xiang C."/>
            <person name="Zhu J.K."/>
            <person name="Oliver M.J."/>
            <person name="He Y."/>
        </authorList>
    </citation>
    <scope>NUCLEOTIDE SEQUENCE [LARGE SCALE GENOMIC DNA]</scope>
    <source>
        <strain evidence="3">cv. XS01</strain>
    </source>
</reference>
<evidence type="ECO:0000313" key="2">
    <source>
        <dbReference type="EMBL" id="KZV57442.1"/>
    </source>
</evidence>
<feature type="region of interest" description="Disordered" evidence="1">
    <location>
        <begin position="234"/>
        <end position="259"/>
    </location>
</feature>
<organism evidence="2 3">
    <name type="scientific">Dorcoceras hygrometricum</name>
    <dbReference type="NCBI Taxonomy" id="472368"/>
    <lineage>
        <taxon>Eukaryota</taxon>
        <taxon>Viridiplantae</taxon>
        <taxon>Streptophyta</taxon>
        <taxon>Embryophyta</taxon>
        <taxon>Tracheophyta</taxon>
        <taxon>Spermatophyta</taxon>
        <taxon>Magnoliopsida</taxon>
        <taxon>eudicotyledons</taxon>
        <taxon>Gunneridae</taxon>
        <taxon>Pentapetalae</taxon>
        <taxon>asterids</taxon>
        <taxon>lamiids</taxon>
        <taxon>Lamiales</taxon>
        <taxon>Gesneriaceae</taxon>
        <taxon>Didymocarpoideae</taxon>
        <taxon>Trichosporeae</taxon>
        <taxon>Loxocarpinae</taxon>
        <taxon>Dorcoceras</taxon>
    </lineage>
</organism>
<evidence type="ECO:0000256" key="1">
    <source>
        <dbReference type="SAM" id="MobiDB-lite"/>
    </source>
</evidence>
<gene>
    <name evidence="2" type="ORF">F511_35003</name>
</gene>
<name>A0A2Z7DCU0_9LAMI</name>
<feature type="compositionally biased region" description="Basic and acidic residues" evidence="1">
    <location>
        <begin position="46"/>
        <end position="60"/>
    </location>
</feature>
<feature type="region of interest" description="Disordered" evidence="1">
    <location>
        <begin position="1"/>
        <end position="36"/>
    </location>
</feature>
<sequence>MSLGKTDVARGHRSIGRRASRDCSSRGTTPLDLEGHQFARSSISSIKDRAWQGQADKNEEQVEEEEQELFWAGEDFVLEMDPSVPRTRVAAALRMKKISLDNQSRTRCNNHSLRNTVTLCHKDIDRRISQLIEAKKEHKTDQVALEASHKTIAGLTEIGLCMSKKIERIKAKKQQARDSHMECHHKLQAHIQEAEHTIQEQHLIIEALVEEKLAYSKQSKVCRKTTVLLLHSMMNGRKNRRKTREKKGLRNSYRRRRDC</sequence>
<protein>
    <submittedName>
        <fullName evidence="2">LRR and NB-ARC domains-containing disease resistance protein</fullName>
    </submittedName>
</protein>
<dbReference type="Proteomes" id="UP000250235">
    <property type="component" value="Unassembled WGS sequence"/>
</dbReference>